<feature type="transmembrane region" description="Helical" evidence="1">
    <location>
        <begin position="112"/>
        <end position="137"/>
    </location>
</feature>
<keyword evidence="1" id="KW-0472">Membrane</keyword>
<evidence type="ECO:0000313" key="3">
    <source>
        <dbReference type="Proteomes" id="UP000231192"/>
    </source>
</evidence>
<feature type="transmembrane region" description="Helical" evidence="1">
    <location>
        <begin position="74"/>
        <end position="100"/>
    </location>
</feature>
<protein>
    <submittedName>
        <fullName evidence="2">Uncharacterized protein</fullName>
    </submittedName>
</protein>
<sequence>MFHANSGVTAMQALTLEIVLAPWFKIVLSLAGLTVICTVHNRLINVIVSLIVLGILLIPVFPDIVTFVGRNPELIPTTIVGIPTILVGLTVYVGAVWLLAWFSTVSDKINPVVANLAGSFIVLLCLVDLALIIISLIESG</sequence>
<gene>
    <name evidence="2" type="ORF">COU18_03785</name>
</gene>
<evidence type="ECO:0000313" key="2">
    <source>
        <dbReference type="EMBL" id="PIR83765.1"/>
    </source>
</evidence>
<dbReference type="EMBL" id="PFBK01000008">
    <property type="protein sequence ID" value="PIR83765.1"/>
    <property type="molecule type" value="Genomic_DNA"/>
</dbReference>
<dbReference type="Proteomes" id="UP000231192">
    <property type="component" value="Unassembled WGS sequence"/>
</dbReference>
<keyword evidence="1" id="KW-0812">Transmembrane</keyword>
<name>A0A2H0UDA7_9BACT</name>
<keyword evidence="1" id="KW-1133">Transmembrane helix</keyword>
<organism evidence="2 3">
    <name type="scientific">Candidatus Kaiserbacteria bacterium CG10_big_fil_rev_8_21_14_0_10_51_14</name>
    <dbReference type="NCBI Taxonomy" id="1974610"/>
    <lineage>
        <taxon>Bacteria</taxon>
        <taxon>Candidatus Kaiseribacteriota</taxon>
    </lineage>
</organism>
<reference evidence="3" key="1">
    <citation type="submission" date="2017-09" db="EMBL/GenBank/DDBJ databases">
        <title>Depth-based differentiation of microbial function through sediment-hosted aquifers and enrichment of novel symbionts in the deep terrestrial subsurface.</title>
        <authorList>
            <person name="Probst A.J."/>
            <person name="Ladd B."/>
            <person name="Jarett J.K."/>
            <person name="Geller-Mcgrath D.E."/>
            <person name="Sieber C.M.K."/>
            <person name="Emerson J.B."/>
            <person name="Anantharaman K."/>
            <person name="Thomas B.C."/>
            <person name="Malmstrom R."/>
            <person name="Stieglmeier M."/>
            <person name="Klingl A."/>
            <person name="Woyke T."/>
            <person name="Ryan C.M."/>
            <person name="Banfield J.F."/>
        </authorList>
    </citation>
    <scope>NUCLEOTIDE SEQUENCE [LARGE SCALE GENOMIC DNA]</scope>
</reference>
<dbReference type="AlphaFoldDB" id="A0A2H0UDA7"/>
<accession>A0A2H0UDA7</accession>
<feature type="transmembrane region" description="Helical" evidence="1">
    <location>
        <begin position="46"/>
        <end position="68"/>
    </location>
</feature>
<comment type="caution">
    <text evidence="2">The sequence shown here is derived from an EMBL/GenBank/DDBJ whole genome shotgun (WGS) entry which is preliminary data.</text>
</comment>
<proteinExistence type="predicted"/>
<evidence type="ECO:0000256" key="1">
    <source>
        <dbReference type="SAM" id="Phobius"/>
    </source>
</evidence>
<feature type="transmembrane region" description="Helical" evidence="1">
    <location>
        <begin position="20"/>
        <end position="39"/>
    </location>
</feature>